<accession>A0A9P6T7D1</accession>
<gene>
    <name evidence="2" type="ORF">CROQUDRAFT_663793</name>
</gene>
<evidence type="ECO:0000313" key="3">
    <source>
        <dbReference type="Proteomes" id="UP000886653"/>
    </source>
</evidence>
<proteinExistence type="predicted"/>
<comment type="caution">
    <text evidence="2">The sequence shown here is derived from an EMBL/GenBank/DDBJ whole genome shotgun (WGS) entry which is preliminary data.</text>
</comment>
<dbReference type="Proteomes" id="UP000886653">
    <property type="component" value="Unassembled WGS sequence"/>
</dbReference>
<evidence type="ECO:0000313" key="2">
    <source>
        <dbReference type="EMBL" id="KAG0141460.1"/>
    </source>
</evidence>
<dbReference type="AlphaFoldDB" id="A0A9P6T7D1"/>
<feature type="compositionally biased region" description="Basic and acidic residues" evidence="1">
    <location>
        <begin position="30"/>
        <end position="43"/>
    </location>
</feature>
<feature type="region of interest" description="Disordered" evidence="1">
    <location>
        <begin position="30"/>
        <end position="54"/>
    </location>
</feature>
<protein>
    <submittedName>
        <fullName evidence="2">Uncharacterized protein</fullName>
    </submittedName>
</protein>
<feature type="compositionally biased region" description="Basic residues" evidence="1">
    <location>
        <begin position="44"/>
        <end position="54"/>
    </location>
</feature>
<organism evidence="2 3">
    <name type="scientific">Cronartium quercuum f. sp. fusiforme G11</name>
    <dbReference type="NCBI Taxonomy" id="708437"/>
    <lineage>
        <taxon>Eukaryota</taxon>
        <taxon>Fungi</taxon>
        <taxon>Dikarya</taxon>
        <taxon>Basidiomycota</taxon>
        <taxon>Pucciniomycotina</taxon>
        <taxon>Pucciniomycetes</taxon>
        <taxon>Pucciniales</taxon>
        <taxon>Coleosporiaceae</taxon>
        <taxon>Cronartium</taxon>
    </lineage>
</organism>
<dbReference type="EMBL" id="MU167385">
    <property type="protein sequence ID" value="KAG0141460.1"/>
    <property type="molecule type" value="Genomic_DNA"/>
</dbReference>
<feature type="non-terminal residue" evidence="2">
    <location>
        <position position="54"/>
    </location>
</feature>
<name>A0A9P6T7D1_9BASI</name>
<keyword evidence="3" id="KW-1185">Reference proteome</keyword>
<evidence type="ECO:0000256" key="1">
    <source>
        <dbReference type="SAM" id="MobiDB-lite"/>
    </source>
</evidence>
<sequence>MHQSTYPLLQEFPPIPRPCFPPCCIRPKDGARGSSLRFEEPRKSSKTVRRLRFL</sequence>
<reference evidence="2" key="1">
    <citation type="submission" date="2013-11" db="EMBL/GenBank/DDBJ databases">
        <title>Genome sequence of the fusiform rust pathogen reveals effectors for host alternation and coevolution with pine.</title>
        <authorList>
            <consortium name="DOE Joint Genome Institute"/>
            <person name="Smith K."/>
            <person name="Pendleton A."/>
            <person name="Kubisiak T."/>
            <person name="Anderson C."/>
            <person name="Salamov A."/>
            <person name="Aerts A."/>
            <person name="Riley R."/>
            <person name="Clum A."/>
            <person name="Lindquist E."/>
            <person name="Ence D."/>
            <person name="Campbell M."/>
            <person name="Kronenberg Z."/>
            <person name="Feau N."/>
            <person name="Dhillon B."/>
            <person name="Hamelin R."/>
            <person name="Burleigh J."/>
            <person name="Smith J."/>
            <person name="Yandell M."/>
            <person name="Nelson C."/>
            <person name="Grigoriev I."/>
            <person name="Davis J."/>
        </authorList>
    </citation>
    <scope>NUCLEOTIDE SEQUENCE</scope>
    <source>
        <strain evidence="2">G11</strain>
    </source>
</reference>